<protein>
    <submittedName>
        <fullName evidence="4">Heme oxygenase-like protein</fullName>
    </submittedName>
</protein>
<keyword evidence="3" id="KW-0408">Iron</keyword>
<sequence length="366" mass="40108">MADNAISPPSLSTEINIATRSLHTTLNRLITSRLPLALPPHTHDPTLYTTGLIHFAHIFLTFESLWTDLFPLPTTSPSPPPTSPLLSFLLVNPYDSPDLFSSPPSPRMLAFLQTLRPKGLPRSTRLAADLEFLTGLHPTDLSVMLAHYPGDAVQDYCLHIRRTVKHKPHVLVAYAWCFYMAVFSGGRWIRGELRKAGPEFWATGTGPEADNEKKANGGSEQDMLAGAMGLGVWNFDGENDGEDIKAEFKERLAEAEMFFTPDERVDVIEEAKQIFGRCAGLVDELDDMLGTDLQNLTRLDAGAGKLAKETEREAVGQAELVTPTKSQSPSQAVVTWLRKPEVTGAAVALGCLVCFALLKMDPVGGW</sequence>
<organism evidence="4 5">
    <name type="scientific">Amniculicola lignicola CBS 123094</name>
    <dbReference type="NCBI Taxonomy" id="1392246"/>
    <lineage>
        <taxon>Eukaryota</taxon>
        <taxon>Fungi</taxon>
        <taxon>Dikarya</taxon>
        <taxon>Ascomycota</taxon>
        <taxon>Pezizomycotina</taxon>
        <taxon>Dothideomycetes</taxon>
        <taxon>Pleosporomycetidae</taxon>
        <taxon>Pleosporales</taxon>
        <taxon>Amniculicolaceae</taxon>
        <taxon>Amniculicola</taxon>
    </lineage>
</organism>
<dbReference type="OrthoDB" id="652091at2759"/>
<dbReference type="InterPro" id="IPR016053">
    <property type="entry name" value="Haem_Oase-like"/>
</dbReference>
<dbReference type="GO" id="GO:0046872">
    <property type="term" value="F:metal ion binding"/>
    <property type="evidence" value="ECO:0007669"/>
    <property type="project" value="UniProtKB-KW"/>
</dbReference>
<reference evidence="4" key="1">
    <citation type="journal article" date="2020" name="Stud. Mycol.">
        <title>101 Dothideomycetes genomes: a test case for predicting lifestyles and emergence of pathogens.</title>
        <authorList>
            <person name="Haridas S."/>
            <person name="Albert R."/>
            <person name="Binder M."/>
            <person name="Bloem J."/>
            <person name="Labutti K."/>
            <person name="Salamov A."/>
            <person name="Andreopoulos B."/>
            <person name="Baker S."/>
            <person name="Barry K."/>
            <person name="Bills G."/>
            <person name="Bluhm B."/>
            <person name="Cannon C."/>
            <person name="Castanera R."/>
            <person name="Culley D."/>
            <person name="Daum C."/>
            <person name="Ezra D."/>
            <person name="Gonzalez J."/>
            <person name="Henrissat B."/>
            <person name="Kuo A."/>
            <person name="Liang C."/>
            <person name="Lipzen A."/>
            <person name="Lutzoni F."/>
            <person name="Magnuson J."/>
            <person name="Mondo S."/>
            <person name="Nolan M."/>
            <person name="Ohm R."/>
            <person name="Pangilinan J."/>
            <person name="Park H.-J."/>
            <person name="Ramirez L."/>
            <person name="Alfaro M."/>
            <person name="Sun H."/>
            <person name="Tritt A."/>
            <person name="Yoshinaga Y."/>
            <person name="Zwiers L.-H."/>
            <person name="Turgeon B."/>
            <person name="Goodwin S."/>
            <person name="Spatafora J."/>
            <person name="Crous P."/>
            <person name="Grigoriev I."/>
        </authorList>
    </citation>
    <scope>NUCLEOTIDE SEQUENCE</scope>
    <source>
        <strain evidence="4">CBS 123094</strain>
    </source>
</reference>
<keyword evidence="1" id="KW-0349">Heme</keyword>
<dbReference type="CDD" id="cd19165">
    <property type="entry name" value="HemeO"/>
    <property type="match status" value="1"/>
</dbReference>
<evidence type="ECO:0000313" key="5">
    <source>
        <dbReference type="Proteomes" id="UP000799779"/>
    </source>
</evidence>
<evidence type="ECO:0000256" key="2">
    <source>
        <dbReference type="ARBA" id="ARBA00022723"/>
    </source>
</evidence>
<proteinExistence type="predicted"/>
<dbReference type="PANTHER" id="PTHR10720:SF0">
    <property type="entry name" value="HEME OXYGENASE"/>
    <property type="match status" value="1"/>
</dbReference>
<dbReference type="Proteomes" id="UP000799779">
    <property type="component" value="Unassembled WGS sequence"/>
</dbReference>
<dbReference type="GO" id="GO:0004392">
    <property type="term" value="F:heme oxygenase (decyclizing) activity"/>
    <property type="evidence" value="ECO:0007669"/>
    <property type="project" value="InterPro"/>
</dbReference>
<evidence type="ECO:0000313" key="4">
    <source>
        <dbReference type="EMBL" id="KAF2000881.1"/>
    </source>
</evidence>
<keyword evidence="5" id="KW-1185">Reference proteome</keyword>
<dbReference type="Gene3D" id="1.20.910.10">
    <property type="entry name" value="Heme oxygenase-like"/>
    <property type="match status" value="1"/>
</dbReference>
<keyword evidence="2" id="KW-0479">Metal-binding</keyword>
<dbReference type="InterPro" id="IPR002051">
    <property type="entry name" value="Haem_Oase"/>
</dbReference>
<name>A0A6A5WL58_9PLEO</name>
<dbReference type="EMBL" id="ML977586">
    <property type="protein sequence ID" value="KAF2000881.1"/>
    <property type="molecule type" value="Genomic_DNA"/>
</dbReference>
<dbReference type="PANTHER" id="PTHR10720">
    <property type="entry name" value="HEME OXYGENASE"/>
    <property type="match status" value="1"/>
</dbReference>
<evidence type="ECO:0000256" key="3">
    <source>
        <dbReference type="ARBA" id="ARBA00023004"/>
    </source>
</evidence>
<evidence type="ECO:0000256" key="1">
    <source>
        <dbReference type="ARBA" id="ARBA00022617"/>
    </source>
</evidence>
<gene>
    <name evidence="4" type="ORF">P154DRAFT_522157</name>
</gene>
<dbReference type="Pfam" id="PF01126">
    <property type="entry name" value="Heme_oxygenase"/>
    <property type="match status" value="1"/>
</dbReference>
<dbReference type="InterPro" id="IPR016084">
    <property type="entry name" value="Haem_Oase-like_multi-hlx"/>
</dbReference>
<dbReference type="GO" id="GO:0006788">
    <property type="term" value="P:heme oxidation"/>
    <property type="evidence" value="ECO:0007669"/>
    <property type="project" value="InterPro"/>
</dbReference>
<dbReference type="AlphaFoldDB" id="A0A6A5WL58"/>
<dbReference type="SUPFAM" id="SSF48613">
    <property type="entry name" value="Heme oxygenase-like"/>
    <property type="match status" value="1"/>
</dbReference>
<accession>A0A6A5WL58</accession>